<gene>
    <name evidence="3" type="ORF">QBC47DRAFT_418555</name>
</gene>
<feature type="compositionally biased region" description="Gly residues" evidence="2">
    <location>
        <begin position="380"/>
        <end position="398"/>
    </location>
</feature>
<dbReference type="InterPro" id="IPR008402">
    <property type="entry name" value="APC_su15/mnd2"/>
</dbReference>
<feature type="compositionally biased region" description="Basic and acidic residues" evidence="2">
    <location>
        <begin position="266"/>
        <end position="275"/>
    </location>
</feature>
<feature type="region of interest" description="Disordered" evidence="2">
    <location>
        <begin position="81"/>
        <end position="107"/>
    </location>
</feature>
<reference evidence="3" key="1">
    <citation type="submission" date="2023-06" db="EMBL/GenBank/DDBJ databases">
        <title>Genome-scale phylogeny and comparative genomics of the fungal order Sordariales.</title>
        <authorList>
            <consortium name="Lawrence Berkeley National Laboratory"/>
            <person name="Hensen N."/>
            <person name="Bonometti L."/>
            <person name="Westerberg I."/>
            <person name="Brannstrom I.O."/>
            <person name="Guillou S."/>
            <person name="Cros-Aarteil S."/>
            <person name="Calhoun S."/>
            <person name="Haridas S."/>
            <person name="Kuo A."/>
            <person name="Mondo S."/>
            <person name="Pangilinan J."/>
            <person name="Riley R."/>
            <person name="Labutti K."/>
            <person name="Andreopoulos B."/>
            <person name="Lipzen A."/>
            <person name="Chen C."/>
            <person name="Yanf M."/>
            <person name="Daum C."/>
            <person name="Ng V."/>
            <person name="Clum A."/>
            <person name="Steindorff A."/>
            <person name="Ohm R."/>
            <person name="Martin F."/>
            <person name="Silar P."/>
            <person name="Natvig D."/>
            <person name="Lalanne C."/>
            <person name="Gautier V."/>
            <person name="Ament-Velasquez S.L."/>
            <person name="Kruys A."/>
            <person name="Hutchinson M.I."/>
            <person name="Powell A.J."/>
            <person name="Barry K."/>
            <person name="Miller A.N."/>
            <person name="Grigoriev I.V."/>
            <person name="Debuchy R."/>
            <person name="Gladieux P."/>
            <person name="Thoren M.H."/>
            <person name="Johannesson H."/>
        </authorList>
    </citation>
    <scope>NUCLEOTIDE SEQUENCE</scope>
    <source>
        <strain evidence="3">PSN4</strain>
    </source>
</reference>
<sequence>MFSVLPDLTPRDSHSLWYVSSRRPHQNPYHLQNGDPSGSHHPLSPDVNLPANNNVPPNLNSNNPRMRLGQHAGAQAIERSALGRLRDDERTNERRRANAANLGSTWLKPPGVAKTLFQMREERREAEEHAEAMRREMLAQELAEAEAAEAGGAGVGGEMMGDEDGDIMEGEGGEMMTDGDEMMMDGGEGGGRDLDDDIPDADAGGFGFDGASDDDDDEDDDEDEDEEEEEDDEGDDQSVPGGQQGGRQLRRVHQRELQNRVATMRATEDRMREMMARGGQGPAAGRDLYTPDEDIDEEDQAHMLEEDDLVGSMYPDELEPELDMDANLDDDIPEAESLGGGYEHTDSEASLTSDDDTGRHNISYGGGMRAPQLPPPRSSMGGGPPRSSMGGGGGGGGPRSSLDISSILSRDGSSILGSSPRLPRRG</sequence>
<name>A0AAJ0B432_9PEZI</name>
<dbReference type="GO" id="GO:0005680">
    <property type="term" value="C:anaphase-promoting complex"/>
    <property type="evidence" value="ECO:0007669"/>
    <property type="project" value="InterPro"/>
</dbReference>
<feature type="compositionally biased region" description="Acidic residues" evidence="2">
    <location>
        <begin position="211"/>
        <end position="236"/>
    </location>
</feature>
<evidence type="ECO:0000256" key="1">
    <source>
        <dbReference type="SAM" id="Coils"/>
    </source>
</evidence>
<feature type="compositionally biased region" description="Acidic residues" evidence="2">
    <location>
        <begin position="160"/>
        <end position="183"/>
    </location>
</feature>
<dbReference type="Pfam" id="PF05841">
    <property type="entry name" value="Apc15p"/>
    <property type="match status" value="1"/>
</dbReference>
<proteinExistence type="predicted"/>
<feature type="region of interest" description="Disordered" evidence="2">
    <location>
        <begin position="318"/>
        <end position="426"/>
    </location>
</feature>
<dbReference type="GO" id="GO:0031145">
    <property type="term" value="P:anaphase-promoting complex-dependent catabolic process"/>
    <property type="evidence" value="ECO:0007669"/>
    <property type="project" value="InterPro"/>
</dbReference>
<evidence type="ECO:0000313" key="3">
    <source>
        <dbReference type="EMBL" id="KAK1750018.1"/>
    </source>
</evidence>
<feature type="compositionally biased region" description="Basic and acidic residues" evidence="2">
    <location>
        <begin position="84"/>
        <end position="96"/>
    </location>
</feature>
<feature type="compositionally biased region" description="Low complexity" evidence="2">
    <location>
        <begin position="45"/>
        <end position="62"/>
    </location>
</feature>
<evidence type="ECO:0000256" key="2">
    <source>
        <dbReference type="SAM" id="MobiDB-lite"/>
    </source>
</evidence>
<comment type="caution">
    <text evidence="3">The sequence shown here is derived from an EMBL/GenBank/DDBJ whole genome shotgun (WGS) entry which is preliminary data.</text>
</comment>
<organism evidence="3 4">
    <name type="scientific">Echria macrotheca</name>
    <dbReference type="NCBI Taxonomy" id="438768"/>
    <lineage>
        <taxon>Eukaryota</taxon>
        <taxon>Fungi</taxon>
        <taxon>Dikarya</taxon>
        <taxon>Ascomycota</taxon>
        <taxon>Pezizomycotina</taxon>
        <taxon>Sordariomycetes</taxon>
        <taxon>Sordariomycetidae</taxon>
        <taxon>Sordariales</taxon>
        <taxon>Schizotheciaceae</taxon>
        <taxon>Echria</taxon>
    </lineage>
</organism>
<feature type="compositionally biased region" description="Acidic residues" evidence="2">
    <location>
        <begin position="290"/>
        <end position="306"/>
    </location>
</feature>
<keyword evidence="4" id="KW-1185">Reference proteome</keyword>
<feature type="region of interest" description="Disordered" evidence="2">
    <location>
        <begin position="143"/>
        <end position="306"/>
    </location>
</feature>
<feature type="region of interest" description="Disordered" evidence="2">
    <location>
        <begin position="27"/>
        <end position="62"/>
    </location>
</feature>
<accession>A0AAJ0B432</accession>
<keyword evidence="1" id="KW-0175">Coiled coil</keyword>
<feature type="compositionally biased region" description="Acidic residues" evidence="2">
    <location>
        <begin position="318"/>
        <end position="334"/>
    </location>
</feature>
<feature type="compositionally biased region" description="Low complexity" evidence="2">
    <location>
        <begin position="399"/>
        <end position="419"/>
    </location>
</feature>
<dbReference type="AlphaFoldDB" id="A0AAJ0B432"/>
<dbReference type="Proteomes" id="UP001239445">
    <property type="component" value="Unassembled WGS sequence"/>
</dbReference>
<dbReference type="EMBL" id="MU839850">
    <property type="protein sequence ID" value="KAK1750018.1"/>
    <property type="molecule type" value="Genomic_DNA"/>
</dbReference>
<protein>
    <submittedName>
        <fullName evidence="3">Apc15p protein-domain-containing protein</fullName>
    </submittedName>
</protein>
<evidence type="ECO:0000313" key="4">
    <source>
        <dbReference type="Proteomes" id="UP001239445"/>
    </source>
</evidence>
<feature type="coiled-coil region" evidence="1">
    <location>
        <begin position="116"/>
        <end position="143"/>
    </location>
</feature>